<feature type="region of interest" description="Disordered" evidence="1">
    <location>
        <begin position="105"/>
        <end position="129"/>
    </location>
</feature>
<dbReference type="AlphaFoldDB" id="A0A9Q3FBV8"/>
<reference evidence="2" key="1">
    <citation type="submission" date="2021-03" db="EMBL/GenBank/DDBJ databases">
        <title>Draft genome sequence of rust myrtle Austropuccinia psidii MF-1, a brazilian biotype.</title>
        <authorList>
            <person name="Quecine M.C."/>
            <person name="Pachon D.M.R."/>
            <person name="Bonatelli M.L."/>
            <person name="Correr F.H."/>
            <person name="Franceschini L.M."/>
            <person name="Leite T.F."/>
            <person name="Margarido G.R.A."/>
            <person name="Almeida C.A."/>
            <person name="Ferrarezi J.A."/>
            <person name="Labate C.A."/>
        </authorList>
    </citation>
    <scope>NUCLEOTIDE SEQUENCE</scope>
    <source>
        <strain evidence="2">MF-1</strain>
    </source>
</reference>
<comment type="caution">
    <text evidence="2">The sequence shown here is derived from an EMBL/GenBank/DDBJ whole genome shotgun (WGS) entry which is preliminary data.</text>
</comment>
<evidence type="ECO:0000313" key="2">
    <source>
        <dbReference type="EMBL" id="MBW0534077.1"/>
    </source>
</evidence>
<keyword evidence="3" id="KW-1185">Reference proteome</keyword>
<evidence type="ECO:0000313" key="3">
    <source>
        <dbReference type="Proteomes" id="UP000765509"/>
    </source>
</evidence>
<protein>
    <submittedName>
        <fullName evidence="2">Uncharacterized protein</fullName>
    </submittedName>
</protein>
<sequence>MVLQDILIRDVERWTHVGRPIPVGGRPIYSSSEVPISGINTEGVVKRIRRIFNSPPDLDAEGSDELDGEEVEVVKNLVCHQSSTSPYQPPSKRFQSCLITSTPRKLQPTSATIPTSLPPASPSSSHTRPAMISAVRPSPMQQSRASPIVTFQQLQPQATSSRRREELSPLLFPAAQVYQQRACMASENQDSVSRLFRQVDRSSREVIMYSNNRTIPGTSSEEMAEKFAWNEDELINDFQRTFDHMGRDN</sequence>
<organism evidence="2 3">
    <name type="scientific">Austropuccinia psidii MF-1</name>
    <dbReference type="NCBI Taxonomy" id="1389203"/>
    <lineage>
        <taxon>Eukaryota</taxon>
        <taxon>Fungi</taxon>
        <taxon>Dikarya</taxon>
        <taxon>Basidiomycota</taxon>
        <taxon>Pucciniomycotina</taxon>
        <taxon>Pucciniomycetes</taxon>
        <taxon>Pucciniales</taxon>
        <taxon>Sphaerophragmiaceae</taxon>
        <taxon>Austropuccinia</taxon>
    </lineage>
</organism>
<evidence type="ECO:0000256" key="1">
    <source>
        <dbReference type="SAM" id="MobiDB-lite"/>
    </source>
</evidence>
<gene>
    <name evidence="2" type="ORF">O181_073792</name>
</gene>
<name>A0A9Q3FBV8_9BASI</name>
<dbReference type="EMBL" id="AVOT02039089">
    <property type="protein sequence ID" value="MBW0534077.1"/>
    <property type="molecule type" value="Genomic_DNA"/>
</dbReference>
<dbReference type="Proteomes" id="UP000765509">
    <property type="component" value="Unassembled WGS sequence"/>
</dbReference>
<accession>A0A9Q3FBV8</accession>
<proteinExistence type="predicted"/>